<feature type="region of interest" description="Disordered" evidence="3">
    <location>
        <begin position="241"/>
        <end position="270"/>
    </location>
</feature>
<sequence length="575" mass="61666">MPIKHMPIQPNLAPLCAGGPNNVTIAPNLKNGSRDGKRRTSSGIVIRTSKQWVLPPRPKPGRKPTATTPVRGTGGVASSGSGNVVTNGNGLASGTSANLTTSHSSQGSQGAASACASKSTTPGVVTPGVTTTSPVIVSTSPATKRDLEPQELHKVDDKMQGVVPAAMTVTPTVSAVSAVLGTTVADVKAKKAAKKPSKTVLKKEIQQLKLENYKLKQDLSQLVGTLQELKQKWTLKSAASVSETPADIKMQPTAQLPSPETKKRSFLDSSDSCYSTDAFLKFEDEDDDDCRHSGVISTVSMRQAHSFSSVYSTRTTLTDDEDTGFSSSTPSSLFSAGLQRSLTNNSFAGSTSHHAGHSSGISPMGTTCLKPYSSAADAMKFLDDYEFNEFYGKHKQTLENDTVDNVSGDTHSETPPHLEKPANVAPTLSASAVLNGTLLHHPADLHLDVIKEEDFGFNFERNFNEDDLSILNFLESHVGGVNQAVRDQSEKKSEVTAVTDNQPSWFVKQEDASPTAIFEGLKSDSENTKTELYMPPSLEELMDEQDLDRSEKFFDSGLRNETDLNVLEIGSFEAN</sequence>
<evidence type="ECO:0000256" key="3">
    <source>
        <dbReference type="SAM" id="MobiDB-lite"/>
    </source>
</evidence>
<feature type="compositionally biased region" description="Low complexity" evidence="3">
    <location>
        <begin position="78"/>
        <end position="90"/>
    </location>
</feature>
<dbReference type="Proteomes" id="UP000191024">
    <property type="component" value="Chromosome G"/>
</dbReference>
<feature type="region of interest" description="Disordered" evidence="3">
    <location>
        <begin position="52"/>
        <end position="145"/>
    </location>
</feature>
<feature type="region of interest" description="Disordered" evidence="3">
    <location>
        <begin position="401"/>
        <end position="422"/>
    </location>
</feature>
<feature type="compositionally biased region" description="Polar residues" evidence="3">
    <location>
        <begin position="92"/>
        <end position="101"/>
    </location>
</feature>
<evidence type="ECO:0000256" key="2">
    <source>
        <dbReference type="SAM" id="Coils"/>
    </source>
</evidence>
<dbReference type="InterPro" id="IPR018287">
    <property type="entry name" value="Hap4_TF_heteromerisation"/>
</dbReference>
<evidence type="ECO:0000313" key="6">
    <source>
        <dbReference type="Proteomes" id="UP000191024"/>
    </source>
</evidence>
<feature type="compositionally biased region" description="Low complexity" evidence="3">
    <location>
        <begin position="102"/>
        <end position="141"/>
    </location>
</feature>
<accession>A0A1G4K8M2</accession>
<dbReference type="EMBL" id="LT598469">
    <property type="protein sequence ID" value="SCV00363.1"/>
    <property type="molecule type" value="Genomic_DNA"/>
</dbReference>
<dbReference type="OrthoDB" id="5374328at2759"/>
<feature type="compositionally biased region" description="Basic and acidic residues" evidence="3">
    <location>
        <begin position="410"/>
        <end position="420"/>
    </location>
</feature>
<proteinExistence type="predicted"/>
<reference evidence="5 6" key="1">
    <citation type="submission" date="2016-03" db="EMBL/GenBank/DDBJ databases">
        <authorList>
            <person name="Devillers H."/>
        </authorList>
    </citation>
    <scope>NUCLEOTIDE SEQUENCE [LARGE SCALE GENOMIC DNA]</scope>
    <source>
        <strain evidence="5">CBS 11717</strain>
    </source>
</reference>
<dbReference type="GO" id="GO:0006355">
    <property type="term" value="P:regulation of DNA-templated transcription"/>
    <property type="evidence" value="ECO:0007669"/>
    <property type="project" value="InterPro"/>
</dbReference>
<protein>
    <submittedName>
        <fullName evidence="5">LAMI_0G04544g1_1</fullName>
    </submittedName>
</protein>
<name>A0A1G4K8M2_9SACH</name>
<feature type="domain" description="Hap4 transcription factor heteromerisation" evidence="4">
    <location>
        <begin position="48"/>
        <end position="64"/>
    </location>
</feature>
<dbReference type="Pfam" id="PF10297">
    <property type="entry name" value="Hap4_Hap_bind"/>
    <property type="match status" value="1"/>
</dbReference>
<keyword evidence="6" id="KW-1185">Reference proteome</keyword>
<evidence type="ECO:0000256" key="1">
    <source>
        <dbReference type="ARBA" id="ARBA00023242"/>
    </source>
</evidence>
<organism evidence="5 6">
    <name type="scientific">Lachancea mirantina</name>
    <dbReference type="NCBI Taxonomy" id="1230905"/>
    <lineage>
        <taxon>Eukaryota</taxon>
        <taxon>Fungi</taxon>
        <taxon>Dikarya</taxon>
        <taxon>Ascomycota</taxon>
        <taxon>Saccharomycotina</taxon>
        <taxon>Saccharomycetes</taxon>
        <taxon>Saccharomycetales</taxon>
        <taxon>Saccharomycetaceae</taxon>
        <taxon>Lachancea</taxon>
    </lineage>
</organism>
<feature type="coiled-coil region" evidence="2">
    <location>
        <begin position="198"/>
        <end position="232"/>
    </location>
</feature>
<dbReference type="AlphaFoldDB" id="A0A1G4K8M2"/>
<keyword evidence="1" id="KW-0539">Nucleus</keyword>
<dbReference type="GO" id="GO:0005634">
    <property type="term" value="C:nucleus"/>
    <property type="evidence" value="ECO:0007669"/>
    <property type="project" value="InterPro"/>
</dbReference>
<dbReference type="STRING" id="1230905.A0A1G4K8M2"/>
<gene>
    <name evidence="5" type="ORF">LAMI_0G04544G</name>
</gene>
<keyword evidence="2" id="KW-0175">Coiled coil</keyword>
<evidence type="ECO:0000313" key="5">
    <source>
        <dbReference type="EMBL" id="SCV00363.1"/>
    </source>
</evidence>
<evidence type="ECO:0000259" key="4">
    <source>
        <dbReference type="Pfam" id="PF10297"/>
    </source>
</evidence>